<organism evidence="1 2">
    <name type="scientific">Mucor saturninus</name>
    <dbReference type="NCBI Taxonomy" id="64648"/>
    <lineage>
        <taxon>Eukaryota</taxon>
        <taxon>Fungi</taxon>
        <taxon>Fungi incertae sedis</taxon>
        <taxon>Mucoromycota</taxon>
        <taxon>Mucoromycotina</taxon>
        <taxon>Mucoromycetes</taxon>
        <taxon>Mucorales</taxon>
        <taxon>Mucorineae</taxon>
        <taxon>Mucoraceae</taxon>
        <taxon>Mucor</taxon>
    </lineage>
</organism>
<protein>
    <submittedName>
        <fullName evidence="1">Uncharacterized protein</fullName>
    </submittedName>
</protein>
<reference evidence="1" key="1">
    <citation type="submission" date="2020-12" db="EMBL/GenBank/DDBJ databases">
        <title>Metabolic potential, ecology and presence of endohyphal bacteria is reflected in genomic diversity of Mucoromycotina.</title>
        <authorList>
            <person name="Muszewska A."/>
            <person name="Okrasinska A."/>
            <person name="Steczkiewicz K."/>
            <person name="Drgas O."/>
            <person name="Orlowska M."/>
            <person name="Perlinska-Lenart U."/>
            <person name="Aleksandrzak-Piekarczyk T."/>
            <person name="Szatraj K."/>
            <person name="Zielenkiewicz U."/>
            <person name="Pilsyk S."/>
            <person name="Malc E."/>
            <person name="Mieczkowski P."/>
            <person name="Kruszewska J.S."/>
            <person name="Biernat P."/>
            <person name="Pawlowska J."/>
        </authorList>
    </citation>
    <scope>NUCLEOTIDE SEQUENCE</scope>
    <source>
        <strain evidence="1">WA0000017839</strain>
    </source>
</reference>
<name>A0A8H7R312_9FUNG</name>
<evidence type="ECO:0000313" key="2">
    <source>
        <dbReference type="Proteomes" id="UP000603453"/>
    </source>
</evidence>
<gene>
    <name evidence="1" type="ORF">INT47_008183</name>
</gene>
<dbReference type="OrthoDB" id="2235678at2759"/>
<comment type="caution">
    <text evidence="1">The sequence shown here is derived from an EMBL/GenBank/DDBJ whole genome shotgun (WGS) entry which is preliminary data.</text>
</comment>
<sequence>MSLSTLSPAAHNIIRCGKGISSRPFLDESLYNDHLNTHLINEFPIPSNCTDYIDHVIDSVDINLFKKSLNTLPKSNEDCEFPQEMFRRCESLRCGAQSTRSVRHCDHKGTFGSLAILKTAADEFRFASVDTFKTLKIFFLHAAGTKLHLWSALLKETVSTIAVLKEEHLQEMPIWRYTYFPFSTLSKLVNPLILKLIHEEDSTGMAEMRPFYTPSPN</sequence>
<dbReference type="AlphaFoldDB" id="A0A8H7R312"/>
<proteinExistence type="predicted"/>
<dbReference type="Proteomes" id="UP000603453">
    <property type="component" value="Unassembled WGS sequence"/>
</dbReference>
<dbReference type="EMBL" id="JAEPRD010000051">
    <property type="protein sequence ID" value="KAG2203456.1"/>
    <property type="molecule type" value="Genomic_DNA"/>
</dbReference>
<evidence type="ECO:0000313" key="1">
    <source>
        <dbReference type="EMBL" id="KAG2203456.1"/>
    </source>
</evidence>
<accession>A0A8H7R312</accession>
<keyword evidence="2" id="KW-1185">Reference proteome</keyword>